<feature type="transmembrane region" description="Helical" evidence="1">
    <location>
        <begin position="291"/>
        <end position="310"/>
    </location>
</feature>
<dbReference type="Pfam" id="PF12680">
    <property type="entry name" value="SnoaL_2"/>
    <property type="match status" value="1"/>
</dbReference>
<dbReference type="InterPro" id="IPR037401">
    <property type="entry name" value="SnoaL-like"/>
</dbReference>
<gene>
    <name evidence="3" type="ORF">CCMP2556_LOCUS24965</name>
</gene>
<evidence type="ECO:0000256" key="1">
    <source>
        <dbReference type="SAM" id="Phobius"/>
    </source>
</evidence>
<keyword evidence="1" id="KW-0472">Membrane</keyword>
<dbReference type="EMBL" id="CAXAMN010016557">
    <property type="protein sequence ID" value="CAK9048482.1"/>
    <property type="molecule type" value="Genomic_DNA"/>
</dbReference>
<sequence length="395" mass="42940">MSRAPRRRAVALCGLVAGGGFSFVGGADRAPRRPHVARQGARQVMESFYAAVNGRDLEQALAMVDDEVVYEDFTFQEPFRGREGVRELLGDAMSLPKGLDFVIDDLAGGDSWGPDDAVGMTWHVEFDGVALPNSRGASLYKTKNGRLLYARDIVESPLKLGSSALGIVGFLAALVRSYKQGLAGTFAAFATAAGLYWYILLLSPQGQFPFLGGPPAWAIDETTLRNVVDESLNFFYIWPGLDSLGLPSPSSLFPLPEVDPLRLALFNVAEAYAFMLLPLLLWDRPERKNVYAWWAPAMFLTNAILLPYFATRALEPAGSSTSRARVAWAPLFGLVALVVLAVALWQSWGLYADKPHFSQFIETLTPNRLCASGASLGPGMLTCMVLGSFLTPNHA</sequence>
<protein>
    <recommendedName>
        <fullName evidence="2">SnoaL-like domain-containing protein</fullName>
    </recommendedName>
</protein>
<name>A0ABP0MCN6_9DINO</name>
<keyword evidence="4" id="KW-1185">Reference proteome</keyword>
<dbReference type="Proteomes" id="UP001642484">
    <property type="component" value="Unassembled WGS sequence"/>
</dbReference>
<dbReference type="InterPro" id="IPR032710">
    <property type="entry name" value="NTF2-like_dom_sf"/>
</dbReference>
<dbReference type="PANTHER" id="PTHR33698">
    <property type="entry name" value="NUCLEAR TRANSPORT FACTOR 2 (NTF2)-LIKE PROTEIN"/>
    <property type="match status" value="1"/>
</dbReference>
<feature type="domain" description="SnoaL-like" evidence="2">
    <location>
        <begin position="46"/>
        <end position="147"/>
    </location>
</feature>
<feature type="transmembrane region" description="Helical" evidence="1">
    <location>
        <begin position="263"/>
        <end position="282"/>
    </location>
</feature>
<evidence type="ECO:0000259" key="2">
    <source>
        <dbReference type="Pfam" id="PF12680"/>
    </source>
</evidence>
<evidence type="ECO:0000313" key="4">
    <source>
        <dbReference type="Proteomes" id="UP001642484"/>
    </source>
</evidence>
<dbReference type="Gene3D" id="3.10.450.50">
    <property type="match status" value="1"/>
</dbReference>
<feature type="transmembrane region" description="Helical" evidence="1">
    <location>
        <begin position="182"/>
        <end position="200"/>
    </location>
</feature>
<organism evidence="3 4">
    <name type="scientific">Durusdinium trenchii</name>
    <dbReference type="NCBI Taxonomy" id="1381693"/>
    <lineage>
        <taxon>Eukaryota</taxon>
        <taxon>Sar</taxon>
        <taxon>Alveolata</taxon>
        <taxon>Dinophyceae</taxon>
        <taxon>Suessiales</taxon>
        <taxon>Symbiodiniaceae</taxon>
        <taxon>Durusdinium</taxon>
    </lineage>
</organism>
<dbReference type="PANTHER" id="PTHR33698:SF3">
    <property type="entry name" value="OS09G0266000 PROTEIN"/>
    <property type="match status" value="1"/>
</dbReference>
<keyword evidence="1" id="KW-1133">Transmembrane helix</keyword>
<feature type="transmembrane region" description="Helical" evidence="1">
    <location>
        <begin position="330"/>
        <end position="348"/>
    </location>
</feature>
<feature type="transmembrane region" description="Helical" evidence="1">
    <location>
        <begin position="369"/>
        <end position="390"/>
    </location>
</feature>
<evidence type="ECO:0000313" key="3">
    <source>
        <dbReference type="EMBL" id="CAK9048482.1"/>
    </source>
</evidence>
<accession>A0ABP0MCN6</accession>
<reference evidence="3 4" key="1">
    <citation type="submission" date="2024-02" db="EMBL/GenBank/DDBJ databases">
        <authorList>
            <person name="Chen Y."/>
            <person name="Shah S."/>
            <person name="Dougan E. K."/>
            <person name="Thang M."/>
            <person name="Chan C."/>
        </authorList>
    </citation>
    <scope>NUCLEOTIDE SEQUENCE [LARGE SCALE GENOMIC DNA]</scope>
</reference>
<dbReference type="SUPFAM" id="SSF54427">
    <property type="entry name" value="NTF2-like"/>
    <property type="match status" value="1"/>
</dbReference>
<proteinExistence type="predicted"/>
<comment type="caution">
    <text evidence="3">The sequence shown here is derived from an EMBL/GenBank/DDBJ whole genome shotgun (WGS) entry which is preliminary data.</text>
</comment>
<keyword evidence="1" id="KW-0812">Transmembrane</keyword>